<keyword evidence="11" id="KW-1185">Reference proteome</keyword>
<evidence type="ECO:0000256" key="7">
    <source>
        <dbReference type="ARBA" id="ARBA00047925"/>
    </source>
</evidence>
<proteinExistence type="inferred from homology"/>
<evidence type="ECO:0000256" key="3">
    <source>
        <dbReference type="ARBA" id="ARBA00022777"/>
    </source>
</evidence>
<feature type="binding site" evidence="8">
    <location>
        <begin position="179"/>
        <end position="180"/>
    </location>
    <ligand>
        <name>NAD(+)</name>
        <dbReference type="ChEBI" id="CHEBI:57540"/>
    </ligand>
</feature>
<dbReference type="Gene3D" id="2.60.200.30">
    <property type="entry name" value="Probable inorganic polyphosphate/atp-NAD kinase, domain 2"/>
    <property type="match status" value="1"/>
</dbReference>
<keyword evidence="6 8" id="KW-0520">NAD</keyword>
<dbReference type="GO" id="GO:0005524">
    <property type="term" value="F:ATP binding"/>
    <property type="evidence" value="ECO:0007669"/>
    <property type="project" value="UniProtKB-KW"/>
</dbReference>
<dbReference type="Pfam" id="PF01513">
    <property type="entry name" value="NAD_kinase"/>
    <property type="match status" value="1"/>
</dbReference>
<sequence length="323" mass="35013">MAGDGPHARLIPPRRDGSRRPLPHRRRTRTVQAQNFQTVGLIGKYGDPQVSESVAHLVEMLAAEGVTVLVERATAGSLPTGAAQEPASLAAIGNRADLAIVVGGDGTLLGAARHLCEFEIPIVGVNLGRLGFLTETSLANIEDSLENLLAGAYQVEERMMLHVRVQRQAGDLAVERAFNDVVIHRGNIARMVEMQTYVDGLFVFSQRSDGLIVASPTGSTAYALSAGGPIVHPSMRAFTLVPVCPHTLTNRPLILPGHSHIEVLLTNNPGEVQLTLDGQTNFALQDGDRIHVQRDEHTVHLLSDPGRSYFDVLREKFSWGERN</sequence>
<dbReference type="GO" id="GO:0006741">
    <property type="term" value="P:NADP+ biosynthetic process"/>
    <property type="evidence" value="ECO:0007669"/>
    <property type="project" value="UniProtKB-UniRule"/>
</dbReference>
<comment type="caution">
    <text evidence="8">Lacks conserved residue(s) required for the propagation of feature annotation.</text>
</comment>
<organism evidence="10 11">
    <name type="scientific">Thiohalorhabdus denitrificans</name>
    <dbReference type="NCBI Taxonomy" id="381306"/>
    <lineage>
        <taxon>Bacteria</taxon>
        <taxon>Pseudomonadati</taxon>
        <taxon>Pseudomonadota</taxon>
        <taxon>Gammaproteobacteria</taxon>
        <taxon>Thiohalorhabdales</taxon>
        <taxon>Thiohalorhabdaceae</taxon>
        <taxon>Thiohalorhabdus</taxon>
    </lineage>
</organism>
<feature type="active site" description="Proton acceptor" evidence="8">
    <location>
        <position position="105"/>
    </location>
</feature>
<feature type="binding site" evidence="8">
    <location>
        <position position="209"/>
    </location>
    <ligand>
        <name>NAD(+)</name>
        <dbReference type="ChEBI" id="CHEBI:57540"/>
    </ligand>
</feature>
<evidence type="ECO:0000256" key="8">
    <source>
        <dbReference type="HAMAP-Rule" id="MF_00361"/>
    </source>
</evidence>
<dbReference type="EC" id="2.7.1.23" evidence="8"/>
<reference evidence="11" key="1">
    <citation type="submission" date="2016-10" db="EMBL/GenBank/DDBJ databases">
        <authorList>
            <person name="Varghese N."/>
        </authorList>
    </citation>
    <scope>NUCLEOTIDE SEQUENCE [LARGE SCALE GENOMIC DNA]</scope>
    <source>
        <strain evidence="11">HL 19</strain>
    </source>
</reference>
<dbReference type="GO" id="GO:0051287">
    <property type="term" value="F:NAD binding"/>
    <property type="evidence" value="ECO:0007669"/>
    <property type="project" value="UniProtKB-ARBA"/>
</dbReference>
<keyword evidence="2 8" id="KW-0547">Nucleotide-binding</keyword>
<dbReference type="GO" id="GO:0003951">
    <property type="term" value="F:NAD+ kinase activity"/>
    <property type="evidence" value="ECO:0007669"/>
    <property type="project" value="UniProtKB-UniRule"/>
</dbReference>
<dbReference type="AlphaFoldDB" id="A0A1G5GXW4"/>
<dbReference type="Pfam" id="PF20143">
    <property type="entry name" value="NAD_kinase_C"/>
    <property type="match status" value="1"/>
</dbReference>
<dbReference type="InterPro" id="IPR017437">
    <property type="entry name" value="ATP-NAD_kinase_PpnK-typ_C"/>
</dbReference>
<keyword evidence="4 8" id="KW-0067">ATP-binding</keyword>
<dbReference type="Proteomes" id="UP000183104">
    <property type="component" value="Unassembled WGS sequence"/>
</dbReference>
<keyword evidence="1 8" id="KW-0808">Transferase</keyword>
<dbReference type="InterPro" id="IPR017438">
    <property type="entry name" value="ATP-NAD_kinase_N"/>
</dbReference>
<feature type="binding site" evidence="8">
    <location>
        <begin position="220"/>
        <end position="225"/>
    </location>
    <ligand>
        <name>NAD(+)</name>
        <dbReference type="ChEBI" id="CHEBI:57540"/>
    </ligand>
</feature>
<evidence type="ECO:0000256" key="4">
    <source>
        <dbReference type="ARBA" id="ARBA00022840"/>
    </source>
</evidence>
<dbReference type="EMBL" id="FMUN01000007">
    <property type="protein sequence ID" value="SCY56334.1"/>
    <property type="molecule type" value="Genomic_DNA"/>
</dbReference>
<dbReference type="PANTHER" id="PTHR20275:SF0">
    <property type="entry name" value="NAD KINASE"/>
    <property type="match status" value="1"/>
</dbReference>
<dbReference type="NCBIfam" id="NF002306">
    <property type="entry name" value="PRK01231.1"/>
    <property type="match status" value="1"/>
</dbReference>
<gene>
    <name evidence="8" type="primary">nadK</name>
    <name evidence="10" type="ORF">SAMN05661077_2509</name>
</gene>
<comment type="similarity">
    <text evidence="8">Belongs to the NAD kinase family.</text>
</comment>
<dbReference type="FunFam" id="2.60.200.30:FF:000009">
    <property type="entry name" value="Poly(P)/ATP NAD kinase"/>
    <property type="match status" value="1"/>
</dbReference>
<comment type="subcellular location">
    <subcellularLocation>
        <location evidence="8">Cytoplasm</location>
    </subcellularLocation>
</comment>
<comment type="function">
    <text evidence="8">Involved in the regulation of the intracellular balance of NAD and NADP, and is a key enzyme in the biosynthesis of NADP. Catalyzes specifically the phosphorylation on 2'-hydroxyl of the adenosine moiety of NAD to yield NADP.</text>
</comment>
<evidence type="ECO:0000256" key="5">
    <source>
        <dbReference type="ARBA" id="ARBA00022857"/>
    </source>
</evidence>
<dbReference type="Gene3D" id="3.40.50.10330">
    <property type="entry name" value="Probable inorganic polyphosphate/atp-NAD kinase, domain 1"/>
    <property type="match status" value="1"/>
</dbReference>
<evidence type="ECO:0000256" key="1">
    <source>
        <dbReference type="ARBA" id="ARBA00022679"/>
    </source>
</evidence>
<keyword evidence="5 8" id="KW-0521">NADP</keyword>
<evidence type="ECO:0000256" key="6">
    <source>
        <dbReference type="ARBA" id="ARBA00023027"/>
    </source>
</evidence>
<feature type="binding site" evidence="8">
    <location>
        <begin position="105"/>
        <end position="106"/>
    </location>
    <ligand>
        <name>NAD(+)</name>
        <dbReference type="ChEBI" id="CHEBI:57540"/>
    </ligand>
</feature>
<keyword evidence="3 8" id="KW-0418">Kinase</keyword>
<dbReference type="InterPro" id="IPR016064">
    <property type="entry name" value="NAD/diacylglycerol_kinase_sf"/>
</dbReference>
<name>A0A1G5GXW4_9GAMM</name>
<feature type="region of interest" description="Disordered" evidence="9">
    <location>
        <begin position="1"/>
        <end position="29"/>
    </location>
</feature>
<dbReference type="PANTHER" id="PTHR20275">
    <property type="entry name" value="NAD KINASE"/>
    <property type="match status" value="1"/>
</dbReference>
<keyword evidence="8" id="KW-0963">Cytoplasm</keyword>
<evidence type="ECO:0000313" key="10">
    <source>
        <dbReference type="EMBL" id="SCY56334.1"/>
    </source>
</evidence>
<dbReference type="InterPro" id="IPR002504">
    <property type="entry name" value="NADK"/>
</dbReference>
<evidence type="ECO:0000313" key="11">
    <source>
        <dbReference type="Proteomes" id="UP000183104"/>
    </source>
</evidence>
<dbReference type="GO" id="GO:0005737">
    <property type="term" value="C:cytoplasm"/>
    <property type="evidence" value="ECO:0007669"/>
    <property type="project" value="UniProtKB-SubCell"/>
</dbReference>
<comment type="catalytic activity">
    <reaction evidence="7 8">
        <text>NAD(+) + ATP = ADP + NADP(+) + H(+)</text>
        <dbReference type="Rhea" id="RHEA:18629"/>
        <dbReference type="ChEBI" id="CHEBI:15378"/>
        <dbReference type="ChEBI" id="CHEBI:30616"/>
        <dbReference type="ChEBI" id="CHEBI:57540"/>
        <dbReference type="ChEBI" id="CHEBI:58349"/>
        <dbReference type="ChEBI" id="CHEBI:456216"/>
        <dbReference type="EC" id="2.7.1.23"/>
    </reaction>
</comment>
<feature type="binding site" evidence="8">
    <location>
        <position position="190"/>
    </location>
    <ligand>
        <name>NAD(+)</name>
        <dbReference type="ChEBI" id="CHEBI:57540"/>
    </ligand>
</feature>
<dbReference type="GO" id="GO:0046872">
    <property type="term" value="F:metal ion binding"/>
    <property type="evidence" value="ECO:0007669"/>
    <property type="project" value="UniProtKB-UniRule"/>
</dbReference>
<feature type="binding site" evidence="8">
    <location>
        <position position="279"/>
    </location>
    <ligand>
        <name>NAD(+)</name>
        <dbReference type="ChEBI" id="CHEBI:57540"/>
    </ligand>
</feature>
<evidence type="ECO:0000256" key="2">
    <source>
        <dbReference type="ARBA" id="ARBA00022741"/>
    </source>
</evidence>
<feature type="binding site" evidence="8">
    <location>
        <position position="207"/>
    </location>
    <ligand>
        <name>NAD(+)</name>
        <dbReference type="ChEBI" id="CHEBI:57540"/>
    </ligand>
</feature>
<dbReference type="SUPFAM" id="SSF111331">
    <property type="entry name" value="NAD kinase/diacylglycerol kinase-like"/>
    <property type="match status" value="1"/>
</dbReference>
<evidence type="ECO:0000256" key="9">
    <source>
        <dbReference type="SAM" id="MobiDB-lite"/>
    </source>
</evidence>
<protein>
    <recommendedName>
        <fullName evidence="8">NAD kinase</fullName>
        <ecNumber evidence="8">2.7.1.23</ecNumber>
    </recommendedName>
    <alternativeName>
        <fullName evidence="8">ATP-dependent NAD kinase</fullName>
    </alternativeName>
</protein>
<comment type="cofactor">
    <cofactor evidence="8">
        <name>a divalent metal cation</name>
        <dbReference type="ChEBI" id="CHEBI:60240"/>
    </cofactor>
</comment>
<dbReference type="GO" id="GO:0019674">
    <property type="term" value="P:NAD+ metabolic process"/>
    <property type="evidence" value="ECO:0007669"/>
    <property type="project" value="InterPro"/>
</dbReference>
<accession>A0A1G5GXW4</accession>
<dbReference type="HAMAP" id="MF_00361">
    <property type="entry name" value="NAD_kinase"/>
    <property type="match status" value="1"/>
</dbReference>
<dbReference type="STRING" id="381306.AN478_00810"/>